<dbReference type="InterPro" id="IPR008331">
    <property type="entry name" value="Ferritin_DPS_dom"/>
</dbReference>
<keyword evidence="5" id="KW-1185">Reference proteome</keyword>
<protein>
    <submittedName>
        <fullName evidence="4">DNA starvation/stationary phase protection protein</fullName>
    </submittedName>
</protein>
<dbReference type="EMBL" id="JAHCDA010000002">
    <property type="protein sequence ID" value="MBS7812141.1"/>
    <property type="molecule type" value="Genomic_DNA"/>
</dbReference>
<evidence type="ECO:0000256" key="1">
    <source>
        <dbReference type="ARBA" id="ARBA00009497"/>
    </source>
</evidence>
<dbReference type="PANTHER" id="PTHR42932:SF3">
    <property type="entry name" value="DNA PROTECTION DURING STARVATION PROTEIN"/>
    <property type="match status" value="1"/>
</dbReference>
<dbReference type="Proteomes" id="UP000766336">
    <property type="component" value="Unassembled WGS sequence"/>
</dbReference>
<organism evidence="4 5">
    <name type="scientific">Roseococcus pinisoli</name>
    <dbReference type="NCBI Taxonomy" id="2835040"/>
    <lineage>
        <taxon>Bacteria</taxon>
        <taxon>Pseudomonadati</taxon>
        <taxon>Pseudomonadota</taxon>
        <taxon>Alphaproteobacteria</taxon>
        <taxon>Acetobacterales</taxon>
        <taxon>Roseomonadaceae</taxon>
        <taxon>Roseococcus</taxon>
    </lineage>
</organism>
<evidence type="ECO:0000313" key="4">
    <source>
        <dbReference type="EMBL" id="MBS7812141.1"/>
    </source>
</evidence>
<dbReference type="CDD" id="cd01043">
    <property type="entry name" value="DPS"/>
    <property type="match status" value="1"/>
</dbReference>
<evidence type="ECO:0000259" key="3">
    <source>
        <dbReference type="Pfam" id="PF00210"/>
    </source>
</evidence>
<evidence type="ECO:0000313" key="5">
    <source>
        <dbReference type="Proteomes" id="UP000766336"/>
    </source>
</evidence>
<dbReference type="InterPro" id="IPR012347">
    <property type="entry name" value="Ferritin-like"/>
</dbReference>
<dbReference type="InterPro" id="IPR009078">
    <property type="entry name" value="Ferritin-like_SF"/>
</dbReference>
<dbReference type="PROSITE" id="PS00819">
    <property type="entry name" value="DPS_2"/>
    <property type="match status" value="1"/>
</dbReference>
<dbReference type="InterPro" id="IPR002177">
    <property type="entry name" value="DPS_DNA-bd"/>
</dbReference>
<comment type="caution">
    <text evidence="4">The sequence shown here is derived from an EMBL/GenBank/DDBJ whole genome shotgun (WGS) entry which is preliminary data.</text>
</comment>
<evidence type="ECO:0000256" key="2">
    <source>
        <dbReference type="RuleBase" id="RU003875"/>
    </source>
</evidence>
<gene>
    <name evidence="4" type="ORF">KHU32_14405</name>
</gene>
<dbReference type="SUPFAM" id="SSF47240">
    <property type="entry name" value="Ferritin-like"/>
    <property type="match status" value="1"/>
</dbReference>
<sequence length="161" mass="17254">MPSDTKTKKRPATNKAEAGVAASLNGFLADTYVLLGKTQACHWNATGPNFFGLHKLTEAQYGELFASIDELAERVRALDALAPGGLGAMLHLARLHDGQEGPVTTTEAARLLAEDNATLAARASELAEEADEADDLATHDMLVKRIEVHEKAAWLLRSHLG</sequence>
<dbReference type="PRINTS" id="PR01346">
    <property type="entry name" value="HELNAPAPROT"/>
</dbReference>
<dbReference type="PANTHER" id="PTHR42932">
    <property type="entry name" value="GENERAL STRESS PROTEIN 20U"/>
    <property type="match status" value="1"/>
</dbReference>
<accession>A0ABS5QFQ9</accession>
<proteinExistence type="inferred from homology"/>
<dbReference type="PIRSF" id="PIRSF005900">
    <property type="entry name" value="Dps"/>
    <property type="match status" value="1"/>
</dbReference>
<dbReference type="Pfam" id="PF00210">
    <property type="entry name" value="Ferritin"/>
    <property type="match status" value="1"/>
</dbReference>
<reference evidence="4 5" key="1">
    <citation type="submission" date="2021-05" db="EMBL/GenBank/DDBJ databases">
        <title>Roseococcus sp. XZZS9, whole genome shotgun sequencing project.</title>
        <authorList>
            <person name="Zhao G."/>
            <person name="Shen L."/>
        </authorList>
    </citation>
    <scope>NUCLEOTIDE SEQUENCE [LARGE SCALE GENOMIC DNA]</scope>
    <source>
        <strain evidence="4 5">XZZS9</strain>
    </source>
</reference>
<dbReference type="RefSeq" id="WP_213670770.1">
    <property type="nucleotide sequence ID" value="NZ_JAHCDA010000002.1"/>
</dbReference>
<feature type="domain" description="Ferritin/DPS" evidence="3">
    <location>
        <begin position="22"/>
        <end position="161"/>
    </location>
</feature>
<dbReference type="Gene3D" id="1.20.1260.10">
    <property type="match status" value="1"/>
</dbReference>
<comment type="similarity">
    <text evidence="1 2">Belongs to the Dps family.</text>
</comment>
<name>A0ABS5QFQ9_9PROT</name>
<dbReference type="InterPro" id="IPR023188">
    <property type="entry name" value="DPS_DNA-bd_CS"/>
</dbReference>